<keyword evidence="4" id="KW-1185">Reference proteome</keyword>
<feature type="chain" id="PRO_5038363456" description="VCBS repeat protein" evidence="2">
    <location>
        <begin position="32"/>
        <end position="230"/>
    </location>
</feature>
<protein>
    <recommendedName>
        <fullName evidence="5">VCBS repeat protein</fullName>
    </recommendedName>
</protein>
<evidence type="ECO:0008006" key="5">
    <source>
        <dbReference type="Google" id="ProtNLM"/>
    </source>
</evidence>
<evidence type="ECO:0000313" key="3">
    <source>
        <dbReference type="EMBL" id="TWH21320.1"/>
    </source>
</evidence>
<sequence>MNTVRKTMKTAVGVTTTALLGGAMVSAPAAAATPATADTEGDAPPPSASVQADINGDGGPELVTLRESGAEHVVSARFADHSYVESAFPVDSSGRFLLEPRVADLNRDGTAEIIAATEAGANTVTFTAFTYVPEQGLVRISDAEGAAFDFHDGGGATARVSYGCYGPDDDGATFRIVKAQRSDVDGSYHGVRTTYALQGDTFVRSGQDAFTGLSEEAPELQADPASCDPS</sequence>
<evidence type="ECO:0000256" key="2">
    <source>
        <dbReference type="SAM" id="SignalP"/>
    </source>
</evidence>
<feature type="signal peptide" evidence="2">
    <location>
        <begin position="1"/>
        <end position="31"/>
    </location>
</feature>
<accession>A0A660CCP3</accession>
<dbReference type="EMBL" id="VLJV01000001">
    <property type="protein sequence ID" value="TWH21320.1"/>
    <property type="molecule type" value="Genomic_DNA"/>
</dbReference>
<dbReference type="InterPro" id="IPR028994">
    <property type="entry name" value="Integrin_alpha_N"/>
</dbReference>
<reference evidence="3 4" key="1">
    <citation type="submission" date="2019-07" db="EMBL/GenBank/DDBJ databases">
        <title>R&amp;d 2014.</title>
        <authorList>
            <person name="Klenk H.-P."/>
        </authorList>
    </citation>
    <scope>NUCLEOTIDE SEQUENCE [LARGE SCALE GENOMIC DNA]</scope>
    <source>
        <strain evidence="3 4">DSM 43194</strain>
    </source>
</reference>
<dbReference type="InterPro" id="IPR006311">
    <property type="entry name" value="TAT_signal"/>
</dbReference>
<evidence type="ECO:0000313" key="4">
    <source>
        <dbReference type="Proteomes" id="UP000317303"/>
    </source>
</evidence>
<comment type="caution">
    <text evidence="3">The sequence shown here is derived from an EMBL/GenBank/DDBJ whole genome shotgun (WGS) entry which is preliminary data.</text>
</comment>
<keyword evidence="2" id="KW-0732">Signal</keyword>
<feature type="region of interest" description="Disordered" evidence="1">
    <location>
        <begin position="31"/>
        <end position="53"/>
    </location>
</feature>
<dbReference type="AlphaFoldDB" id="A0A660CCP3"/>
<organism evidence="3 4">
    <name type="scientific">Prauserella rugosa</name>
    <dbReference type="NCBI Taxonomy" id="43354"/>
    <lineage>
        <taxon>Bacteria</taxon>
        <taxon>Bacillati</taxon>
        <taxon>Actinomycetota</taxon>
        <taxon>Actinomycetes</taxon>
        <taxon>Pseudonocardiales</taxon>
        <taxon>Pseudonocardiaceae</taxon>
        <taxon>Prauserella</taxon>
    </lineage>
</organism>
<dbReference type="OrthoDB" id="3678781at2"/>
<gene>
    <name evidence="3" type="ORF">JD82_03179</name>
</gene>
<evidence type="ECO:0000256" key="1">
    <source>
        <dbReference type="SAM" id="MobiDB-lite"/>
    </source>
</evidence>
<dbReference type="PROSITE" id="PS51318">
    <property type="entry name" value="TAT"/>
    <property type="match status" value="1"/>
</dbReference>
<dbReference type="Proteomes" id="UP000317303">
    <property type="component" value="Unassembled WGS sequence"/>
</dbReference>
<dbReference type="SUPFAM" id="SSF69318">
    <property type="entry name" value="Integrin alpha N-terminal domain"/>
    <property type="match status" value="1"/>
</dbReference>
<proteinExistence type="predicted"/>
<name>A0A660CCP3_9PSEU</name>
<dbReference type="RefSeq" id="WP_030532056.1">
    <property type="nucleotide sequence ID" value="NZ_JOIJ01000007.1"/>
</dbReference>